<proteinExistence type="predicted"/>
<evidence type="ECO:0000256" key="1">
    <source>
        <dbReference type="SAM" id="MobiDB-lite"/>
    </source>
</evidence>
<dbReference type="Proteomes" id="UP000030392">
    <property type="component" value="Unassembled WGS sequence"/>
</dbReference>
<dbReference type="AlphaFoldDB" id="A0A0A2C8U2"/>
<organism evidence="2 3">
    <name type="scientific">Prochlorococcus marinus str. PAC1</name>
    <dbReference type="NCBI Taxonomy" id="59924"/>
    <lineage>
        <taxon>Bacteria</taxon>
        <taxon>Bacillati</taxon>
        <taxon>Cyanobacteriota</taxon>
        <taxon>Cyanophyceae</taxon>
        <taxon>Synechococcales</taxon>
        <taxon>Prochlorococcaceae</taxon>
        <taxon>Prochlorococcus</taxon>
    </lineage>
</organism>
<sequence>MKKTILWLQELLISMGNALFHPYKDNSPPSFEAQPFRDDPYKNRGIA</sequence>
<dbReference type="EMBL" id="JNAX01000010">
    <property type="protein sequence ID" value="KGG21024.1"/>
    <property type="molecule type" value="Genomic_DNA"/>
</dbReference>
<feature type="region of interest" description="Disordered" evidence="1">
    <location>
        <begin position="26"/>
        <end position="47"/>
    </location>
</feature>
<dbReference type="RefSeq" id="WP_011295192.1">
    <property type="nucleotide sequence ID" value="NZ_CP138967.1"/>
</dbReference>
<accession>A0A0A2C8U2</accession>
<gene>
    <name evidence="2" type="ORF">EV03_0964</name>
</gene>
<reference evidence="3" key="1">
    <citation type="journal article" date="2014" name="Sci. Data">
        <title>Genomes of diverse isolates of the marine cyanobacterium Prochlorococcus.</title>
        <authorList>
            <person name="Biller S."/>
            <person name="Berube P."/>
            <person name="Thompson J."/>
            <person name="Kelly L."/>
            <person name="Roggensack S."/>
            <person name="Awad L."/>
            <person name="Roache-Johnson K."/>
            <person name="Ding H."/>
            <person name="Giovannoni S.J."/>
            <person name="Moore L.R."/>
            <person name="Chisholm S.W."/>
        </authorList>
    </citation>
    <scope>NUCLEOTIDE SEQUENCE [LARGE SCALE GENOMIC DNA]</scope>
    <source>
        <strain evidence="3">PAC1</strain>
    </source>
</reference>
<evidence type="ECO:0000313" key="2">
    <source>
        <dbReference type="EMBL" id="KGG21024.1"/>
    </source>
</evidence>
<name>A0A0A2C8U2_PROMR</name>
<evidence type="ECO:0000313" key="3">
    <source>
        <dbReference type="Proteomes" id="UP000030392"/>
    </source>
</evidence>
<feature type="compositionally biased region" description="Basic and acidic residues" evidence="1">
    <location>
        <begin position="35"/>
        <end position="47"/>
    </location>
</feature>
<protein>
    <submittedName>
        <fullName evidence="2">Uncharacterized protein</fullName>
    </submittedName>
</protein>
<comment type="caution">
    <text evidence="2">The sequence shown here is derived from an EMBL/GenBank/DDBJ whole genome shotgun (WGS) entry which is preliminary data.</text>
</comment>